<sequence length="212" mass="23649">MSVGERSIIQSGAWVVWMKNEGEVKDDDEDSGPAVPSGRRDTGEDKDTQKFDCVYAAAFLLLGEDEDDGLSMPMAAQNCAERKGSGVESEPRICKYSEELPLAFVVGWIKRIRGEASYTSDNPPSRHFPSLRERTGVTPPTTKTRAPASQGVSVPNRKLIVTNTMSSLLFGTNYRNPTYSAQLAQVAPKDRLRRSRTDEILSKFRWSRVEWT</sequence>
<organism evidence="2 3">
    <name type="scientific">Roridomyces roridus</name>
    <dbReference type="NCBI Taxonomy" id="1738132"/>
    <lineage>
        <taxon>Eukaryota</taxon>
        <taxon>Fungi</taxon>
        <taxon>Dikarya</taxon>
        <taxon>Basidiomycota</taxon>
        <taxon>Agaricomycotina</taxon>
        <taxon>Agaricomycetes</taxon>
        <taxon>Agaricomycetidae</taxon>
        <taxon>Agaricales</taxon>
        <taxon>Marasmiineae</taxon>
        <taxon>Mycenaceae</taxon>
        <taxon>Roridomyces</taxon>
    </lineage>
</organism>
<evidence type="ECO:0000313" key="2">
    <source>
        <dbReference type="EMBL" id="KAJ7618678.1"/>
    </source>
</evidence>
<reference evidence="2" key="1">
    <citation type="submission" date="2023-03" db="EMBL/GenBank/DDBJ databases">
        <title>Massive genome expansion in bonnet fungi (Mycena s.s.) driven by repeated elements and novel gene families across ecological guilds.</title>
        <authorList>
            <consortium name="Lawrence Berkeley National Laboratory"/>
            <person name="Harder C.B."/>
            <person name="Miyauchi S."/>
            <person name="Viragh M."/>
            <person name="Kuo A."/>
            <person name="Thoen E."/>
            <person name="Andreopoulos B."/>
            <person name="Lu D."/>
            <person name="Skrede I."/>
            <person name="Drula E."/>
            <person name="Henrissat B."/>
            <person name="Morin E."/>
            <person name="Kohler A."/>
            <person name="Barry K."/>
            <person name="LaButti K."/>
            <person name="Morin E."/>
            <person name="Salamov A."/>
            <person name="Lipzen A."/>
            <person name="Mereny Z."/>
            <person name="Hegedus B."/>
            <person name="Baldrian P."/>
            <person name="Stursova M."/>
            <person name="Weitz H."/>
            <person name="Taylor A."/>
            <person name="Grigoriev I.V."/>
            <person name="Nagy L.G."/>
            <person name="Martin F."/>
            <person name="Kauserud H."/>
        </authorList>
    </citation>
    <scope>NUCLEOTIDE SEQUENCE</scope>
    <source>
        <strain evidence="2">9284</strain>
    </source>
</reference>
<dbReference type="EMBL" id="JARKIF010000019">
    <property type="protein sequence ID" value="KAJ7618678.1"/>
    <property type="molecule type" value="Genomic_DNA"/>
</dbReference>
<feature type="region of interest" description="Disordered" evidence="1">
    <location>
        <begin position="118"/>
        <end position="151"/>
    </location>
</feature>
<dbReference type="Proteomes" id="UP001221142">
    <property type="component" value="Unassembled WGS sequence"/>
</dbReference>
<evidence type="ECO:0000256" key="1">
    <source>
        <dbReference type="SAM" id="MobiDB-lite"/>
    </source>
</evidence>
<dbReference type="AlphaFoldDB" id="A0AAD7FGH9"/>
<feature type="compositionally biased region" description="Basic and acidic residues" evidence="1">
    <location>
        <begin position="38"/>
        <end position="47"/>
    </location>
</feature>
<accession>A0AAD7FGH9</accession>
<feature type="region of interest" description="Disordered" evidence="1">
    <location>
        <begin position="20"/>
        <end position="47"/>
    </location>
</feature>
<evidence type="ECO:0000313" key="3">
    <source>
        <dbReference type="Proteomes" id="UP001221142"/>
    </source>
</evidence>
<gene>
    <name evidence="2" type="ORF">FB45DRAFT_1097311</name>
</gene>
<protein>
    <submittedName>
        <fullName evidence="2">Uncharacterized protein</fullName>
    </submittedName>
</protein>
<name>A0AAD7FGH9_9AGAR</name>
<keyword evidence="3" id="KW-1185">Reference proteome</keyword>
<proteinExistence type="predicted"/>
<comment type="caution">
    <text evidence="2">The sequence shown here is derived from an EMBL/GenBank/DDBJ whole genome shotgun (WGS) entry which is preliminary data.</text>
</comment>